<feature type="transmembrane region" description="Helical" evidence="1">
    <location>
        <begin position="121"/>
        <end position="143"/>
    </location>
</feature>
<evidence type="ECO:0000313" key="3">
    <source>
        <dbReference type="EMBL" id="PVD21886.1"/>
    </source>
</evidence>
<dbReference type="InterPro" id="IPR052728">
    <property type="entry name" value="O2_lipid_transport_reg"/>
</dbReference>
<sequence>MNISQANVELYTSKLVVDADGRPGPGVLQKRLSWFGAFDECLGVEASPRHTNSSWRGQYCLLTISIKEIANVTAVVGVCVPEECSNSDVYTAMKYKERERKRESMMLANVSLSAASYCGSFLRSFLSLVTMVIIGATLFDLFVSNKATHKVAAGPKDLSVLLRPSSVRPTEDTKLLRRPLTATKKHTLR</sequence>
<dbReference type="Pfam" id="PF20146">
    <property type="entry name" value="NRF"/>
    <property type="match status" value="1"/>
</dbReference>
<dbReference type="AlphaFoldDB" id="A0A2T7NL52"/>
<gene>
    <name evidence="3" type="ORF">C0Q70_17689</name>
</gene>
<keyword evidence="1" id="KW-1133">Transmembrane helix</keyword>
<dbReference type="OrthoDB" id="207378at2759"/>
<keyword evidence="1" id="KW-0472">Membrane</keyword>
<comment type="caution">
    <text evidence="3">The sequence shown here is derived from an EMBL/GenBank/DDBJ whole genome shotgun (WGS) entry which is preliminary data.</text>
</comment>
<evidence type="ECO:0000313" key="4">
    <source>
        <dbReference type="Proteomes" id="UP000245119"/>
    </source>
</evidence>
<dbReference type="PANTHER" id="PTHR11161:SF0">
    <property type="entry name" value="O-ACYLTRANSFERASE LIKE PROTEIN"/>
    <property type="match status" value="1"/>
</dbReference>
<name>A0A2T7NL52_POMCA</name>
<evidence type="ECO:0000259" key="2">
    <source>
        <dbReference type="Pfam" id="PF20146"/>
    </source>
</evidence>
<organism evidence="3 4">
    <name type="scientific">Pomacea canaliculata</name>
    <name type="common">Golden apple snail</name>
    <dbReference type="NCBI Taxonomy" id="400727"/>
    <lineage>
        <taxon>Eukaryota</taxon>
        <taxon>Metazoa</taxon>
        <taxon>Spiralia</taxon>
        <taxon>Lophotrochozoa</taxon>
        <taxon>Mollusca</taxon>
        <taxon>Gastropoda</taxon>
        <taxon>Caenogastropoda</taxon>
        <taxon>Architaenioglossa</taxon>
        <taxon>Ampullarioidea</taxon>
        <taxon>Ampullariidae</taxon>
        <taxon>Pomacea</taxon>
    </lineage>
</organism>
<keyword evidence="1" id="KW-0812">Transmembrane</keyword>
<dbReference type="EMBL" id="PZQS01000011">
    <property type="protein sequence ID" value="PVD21886.1"/>
    <property type="molecule type" value="Genomic_DNA"/>
</dbReference>
<keyword evidence="4" id="KW-1185">Reference proteome</keyword>
<accession>A0A2T7NL52</accession>
<reference evidence="3 4" key="1">
    <citation type="submission" date="2018-04" db="EMBL/GenBank/DDBJ databases">
        <title>The genome of golden apple snail Pomacea canaliculata provides insight into stress tolerance and invasive adaptation.</title>
        <authorList>
            <person name="Liu C."/>
            <person name="Liu B."/>
            <person name="Ren Y."/>
            <person name="Zhang Y."/>
            <person name="Wang H."/>
            <person name="Li S."/>
            <person name="Jiang F."/>
            <person name="Yin L."/>
            <person name="Zhang G."/>
            <person name="Qian W."/>
            <person name="Fan W."/>
        </authorList>
    </citation>
    <scope>NUCLEOTIDE SEQUENCE [LARGE SCALE GENOMIC DNA]</scope>
    <source>
        <strain evidence="3">SZHN2017</strain>
        <tissue evidence="3">Muscle</tissue>
    </source>
</reference>
<dbReference type="InterPro" id="IPR006621">
    <property type="entry name" value="Nose-resist-to-fluoxetine_N"/>
</dbReference>
<evidence type="ECO:0000256" key="1">
    <source>
        <dbReference type="SAM" id="Phobius"/>
    </source>
</evidence>
<dbReference type="Proteomes" id="UP000245119">
    <property type="component" value="Linkage Group LG11"/>
</dbReference>
<proteinExistence type="predicted"/>
<feature type="domain" description="Nose resistant-to-fluoxetine protein N-terminal" evidence="2">
    <location>
        <begin position="16"/>
        <end position="92"/>
    </location>
</feature>
<protein>
    <recommendedName>
        <fullName evidence="2">Nose resistant-to-fluoxetine protein N-terminal domain-containing protein</fullName>
    </recommendedName>
</protein>
<dbReference type="PANTHER" id="PTHR11161">
    <property type="entry name" value="O-ACYLTRANSFERASE"/>
    <property type="match status" value="1"/>
</dbReference>